<dbReference type="CDD" id="cd02570">
    <property type="entry name" value="PseudoU_synth_EcTruA"/>
    <property type="match status" value="1"/>
</dbReference>
<evidence type="ECO:0000256" key="5">
    <source>
        <dbReference type="RuleBase" id="RU003792"/>
    </source>
</evidence>
<comment type="caution">
    <text evidence="4">Lacks conserved residue(s) required for the propagation of feature annotation.</text>
</comment>
<comment type="catalytic activity">
    <reaction evidence="4 5">
        <text>uridine(38/39/40) in tRNA = pseudouridine(38/39/40) in tRNA</text>
        <dbReference type="Rhea" id="RHEA:22376"/>
        <dbReference type="Rhea" id="RHEA-COMP:10085"/>
        <dbReference type="Rhea" id="RHEA-COMP:10087"/>
        <dbReference type="ChEBI" id="CHEBI:65314"/>
        <dbReference type="ChEBI" id="CHEBI:65315"/>
        <dbReference type="EC" id="5.4.99.12"/>
    </reaction>
</comment>
<dbReference type="PANTHER" id="PTHR11142:SF0">
    <property type="entry name" value="TRNA PSEUDOURIDINE SYNTHASE-LIKE 1"/>
    <property type="match status" value="1"/>
</dbReference>
<dbReference type="EMBL" id="JBHSPF010000073">
    <property type="protein sequence ID" value="MFC5629985.1"/>
    <property type="molecule type" value="Genomic_DNA"/>
</dbReference>
<evidence type="ECO:0000313" key="8">
    <source>
        <dbReference type="Proteomes" id="UP001596143"/>
    </source>
</evidence>
<dbReference type="PIRSF" id="PIRSF001430">
    <property type="entry name" value="tRNA_psdUrid_synth"/>
    <property type="match status" value="1"/>
</dbReference>
<evidence type="ECO:0000256" key="4">
    <source>
        <dbReference type="HAMAP-Rule" id="MF_00171"/>
    </source>
</evidence>
<evidence type="ECO:0000256" key="3">
    <source>
        <dbReference type="ARBA" id="ARBA00023235"/>
    </source>
</evidence>
<reference evidence="8" key="1">
    <citation type="journal article" date="2019" name="Int. J. Syst. Evol. Microbiol.">
        <title>The Global Catalogue of Microorganisms (GCM) 10K type strain sequencing project: providing services to taxonomists for standard genome sequencing and annotation.</title>
        <authorList>
            <consortium name="The Broad Institute Genomics Platform"/>
            <consortium name="The Broad Institute Genome Sequencing Center for Infectious Disease"/>
            <person name="Wu L."/>
            <person name="Ma J."/>
        </authorList>
    </citation>
    <scope>NUCLEOTIDE SEQUENCE [LARGE SCALE GENOMIC DNA]</scope>
    <source>
        <strain evidence="8">CGMCC 1.15790</strain>
    </source>
</reference>
<dbReference type="Gene3D" id="3.30.70.580">
    <property type="entry name" value="Pseudouridine synthase I, catalytic domain, N-terminal subdomain"/>
    <property type="match status" value="1"/>
</dbReference>
<dbReference type="SUPFAM" id="SSF55120">
    <property type="entry name" value="Pseudouridine synthase"/>
    <property type="match status" value="1"/>
</dbReference>
<dbReference type="NCBIfam" id="TIGR00071">
    <property type="entry name" value="hisT_truA"/>
    <property type="match status" value="1"/>
</dbReference>
<feature type="active site" description="Nucleophile" evidence="4">
    <location>
        <position position="52"/>
    </location>
</feature>
<dbReference type="InterPro" id="IPR020094">
    <property type="entry name" value="TruA/RsuA/RluB/E/F_N"/>
</dbReference>
<evidence type="ECO:0000259" key="6">
    <source>
        <dbReference type="Pfam" id="PF01416"/>
    </source>
</evidence>
<organism evidence="7 8">
    <name type="scientific">Aliibacillus thermotolerans</name>
    <dbReference type="NCBI Taxonomy" id="1834418"/>
    <lineage>
        <taxon>Bacteria</taxon>
        <taxon>Bacillati</taxon>
        <taxon>Bacillota</taxon>
        <taxon>Bacilli</taxon>
        <taxon>Bacillales</taxon>
        <taxon>Bacillaceae</taxon>
        <taxon>Aliibacillus</taxon>
    </lineage>
</organism>
<dbReference type="InterPro" id="IPR020097">
    <property type="entry name" value="PsdUridine_synth_TruA_a/b_dom"/>
</dbReference>
<feature type="binding site" evidence="4">
    <location>
        <position position="110"/>
    </location>
    <ligand>
        <name>substrate</name>
    </ligand>
</feature>
<dbReference type="InterPro" id="IPR020095">
    <property type="entry name" value="PsdUridine_synth_TruA_C"/>
</dbReference>
<comment type="caution">
    <text evidence="7">The sequence shown here is derived from an EMBL/GenBank/DDBJ whole genome shotgun (WGS) entry which is preliminary data.</text>
</comment>
<evidence type="ECO:0000256" key="1">
    <source>
        <dbReference type="ARBA" id="ARBA00009375"/>
    </source>
</evidence>
<accession>A0ABW0U940</accession>
<evidence type="ECO:0000256" key="2">
    <source>
        <dbReference type="ARBA" id="ARBA00022694"/>
    </source>
</evidence>
<protein>
    <recommendedName>
        <fullName evidence="4">tRNA pseudouridine synthase A</fullName>
        <ecNumber evidence="4">5.4.99.12</ecNumber>
    </recommendedName>
    <alternativeName>
        <fullName evidence="4">tRNA pseudouridine(38-40) synthase</fullName>
    </alternativeName>
    <alternativeName>
        <fullName evidence="4">tRNA pseudouridylate synthase I</fullName>
    </alternativeName>
    <alternativeName>
        <fullName evidence="4">tRNA-uridine isomerase I</fullName>
    </alternativeName>
</protein>
<name>A0ABW0U940_9BACI</name>
<feature type="domain" description="Pseudouridine synthase I TruA alpha/beta" evidence="6">
    <location>
        <begin position="142"/>
        <end position="244"/>
    </location>
</feature>
<comment type="subunit">
    <text evidence="4">Homodimer.</text>
</comment>
<comment type="function">
    <text evidence="4">Formation of pseudouridine at positions 38, 39 and 40 in the anticodon stem and loop of transfer RNAs.</text>
</comment>
<dbReference type="PANTHER" id="PTHR11142">
    <property type="entry name" value="PSEUDOURIDYLATE SYNTHASE"/>
    <property type="match status" value="1"/>
</dbReference>
<comment type="similarity">
    <text evidence="1 4 5">Belongs to the tRNA pseudouridine synthase TruA family.</text>
</comment>
<dbReference type="GO" id="GO:0160147">
    <property type="term" value="F:tRNA pseudouridine(38-40) synthase activity"/>
    <property type="evidence" value="ECO:0007669"/>
    <property type="project" value="UniProtKB-EC"/>
</dbReference>
<gene>
    <name evidence="4 7" type="primary">truA</name>
    <name evidence="7" type="ORF">ACFPTR_14120</name>
</gene>
<keyword evidence="8" id="KW-1185">Reference proteome</keyword>
<keyword evidence="2 4" id="KW-0819">tRNA processing</keyword>
<dbReference type="InterPro" id="IPR001406">
    <property type="entry name" value="PsdUridine_synth_TruA"/>
</dbReference>
<keyword evidence="3 4" id="KW-0413">Isomerase</keyword>
<sequence>MQRVKAILSYDGTYFSGFQKQPNARTVQGEIERALQHIHKEAVKVYASGRTDASVHAIGQVIHFDTPLSIPPERWPKAMNSHLPGDVYVHDVTFVPSNFHARFDAVEKEYRYRILRGEGDVFRRHYTYQCPHPLNIAEMKRAARYFIGTHDFTSFCAANTEVEDMVRTVTVATFEEHDDELVFICRGNGFLYNMVRIMVGTLLEVGQGKRKAEDIPDMIAGKDRSLAGKTAPGRGLYLWHVQYEK</sequence>
<evidence type="ECO:0000313" key="7">
    <source>
        <dbReference type="EMBL" id="MFC5629985.1"/>
    </source>
</evidence>
<dbReference type="RefSeq" id="WP_270895936.1">
    <property type="nucleotide sequence ID" value="NZ_JBHSPF010000073.1"/>
</dbReference>
<dbReference type="InterPro" id="IPR020103">
    <property type="entry name" value="PsdUridine_synth_cat_dom_sf"/>
</dbReference>
<dbReference type="Gene3D" id="3.30.70.660">
    <property type="entry name" value="Pseudouridine synthase I, catalytic domain, C-terminal subdomain"/>
    <property type="match status" value="1"/>
</dbReference>
<feature type="domain" description="Pseudouridine synthase I TruA alpha/beta" evidence="6">
    <location>
        <begin position="6"/>
        <end position="104"/>
    </location>
</feature>
<dbReference type="Proteomes" id="UP001596143">
    <property type="component" value="Unassembled WGS sequence"/>
</dbReference>
<dbReference type="Pfam" id="PF01416">
    <property type="entry name" value="PseudoU_synth_1"/>
    <property type="match status" value="2"/>
</dbReference>
<proteinExistence type="inferred from homology"/>
<dbReference type="HAMAP" id="MF_00171">
    <property type="entry name" value="TruA"/>
    <property type="match status" value="1"/>
</dbReference>
<dbReference type="EC" id="5.4.99.12" evidence="4"/>